<evidence type="ECO:0000259" key="2">
    <source>
        <dbReference type="PROSITE" id="PS50006"/>
    </source>
</evidence>
<dbReference type="SUPFAM" id="SSF49879">
    <property type="entry name" value="SMAD/FHA domain"/>
    <property type="match status" value="1"/>
</dbReference>
<dbReference type="Pfam" id="PF00498">
    <property type="entry name" value="FHA"/>
    <property type="match status" value="1"/>
</dbReference>
<feature type="transmembrane region" description="Helical" evidence="1">
    <location>
        <begin position="173"/>
        <end position="191"/>
    </location>
</feature>
<dbReference type="CDD" id="cd00060">
    <property type="entry name" value="FHA"/>
    <property type="match status" value="1"/>
</dbReference>
<accession>A0ABT3AYL0</accession>
<dbReference type="PROSITE" id="PS50006">
    <property type="entry name" value="FHA_DOMAIN"/>
    <property type="match status" value="1"/>
</dbReference>
<dbReference type="SMART" id="SM00240">
    <property type="entry name" value="FHA"/>
    <property type="match status" value="1"/>
</dbReference>
<dbReference type="InterPro" id="IPR054331">
    <property type="entry name" value="LiaF_TM"/>
</dbReference>
<dbReference type="InterPro" id="IPR008984">
    <property type="entry name" value="SMAD_FHA_dom_sf"/>
</dbReference>
<gene>
    <name evidence="3" type="ORF">OGM63_09035</name>
</gene>
<feature type="transmembrane region" description="Helical" evidence="1">
    <location>
        <begin position="223"/>
        <end position="240"/>
    </location>
</feature>
<organism evidence="3 4">
    <name type="scientific">Plectonema radiosum NIES-515</name>
    <dbReference type="NCBI Taxonomy" id="2986073"/>
    <lineage>
        <taxon>Bacteria</taxon>
        <taxon>Bacillati</taxon>
        <taxon>Cyanobacteriota</taxon>
        <taxon>Cyanophyceae</taxon>
        <taxon>Oscillatoriophycideae</taxon>
        <taxon>Oscillatoriales</taxon>
        <taxon>Microcoleaceae</taxon>
        <taxon>Plectonema</taxon>
    </lineage>
</organism>
<protein>
    <submittedName>
        <fullName evidence="3">FHA domain-containing protein</fullName>
    </submittedName>
</protein>
<dbReference type="InterPro" id="IPR000253">
    <property type="entry name" value="FHA_dom"/>
</dbReference>
<comment type="caution">
    <text evidence="3">The sequence shown here is derived from an EMBL/GenBank/DDBJ whole genome shotgun (WGS) entry which is preliminary data.</text>
</comment>
<keyword evidence="1" id="KW-0472">Membrane</keyword>
<name>A0ABT3AYL0_9CYAN</name>
<proteinExistence type="predicted"/>
<keyword evidence="1" id="KW-1133">Transmembrane helix</keyword>
<reference evidence="3 4" key="1">
    <citation type="submission" date="2022-10" db="EMBL/GenBank/DDBJ databases">
        <title>Identification of biosynthetic pathway for the production of the potent trypsin inhibitor radiosumin.</title>
        <authorList>
            <person name="Fewer D.P."/>
            <person name="Delbaje E."/>
            <person name="Ouyang X."/>
            <person name="Agostino P.D."/>
            <person name="Wahlsten M."/>
            <person name="Jokela J."/>
            <person name="Permi P."/>
            <person name="Haapaniemi E."/>
            <person name="Koistinen H."/>
        </authorList>
    </citation>
    <scope>NUCLEOTIDE SEQUENCE [LARGE SCALE GENOMIC DNA]</scope>
    <source>
        <strain evidence="3 4">NIES-515</strain>
    </source>
</reference>
<dbReference type="Gene3D" id="2.60.200.20">
    <property type="match status" value="1"/>
</dbReference>
<keyword evidence="4" id="KW-1185">Reference proteome</keyword>
<dbReference type="RefSeq" id="WP_263745192.1">
    <property type="nucleotide sequence ID" value="NZ_JAOWRF010000137.1"/>
</dbReference>
<keyword evidence="1" id="KW-0812">Transmembrane</keyword>
<dbReference type="Proteomes" id="UP001526143">
    <property type="component" value="Unassembled WGS sequence"/>
</dbReference>
<feature type="domain" description="FHA" evidence="2">
    <location>
        <begin position="33"/>
        <end position="89"/>
    </location>
</feature>
<evidence type="ECO:0000313" key="3">
    <source>
        <dbReference type="EMBL" id="MCV3213669.1"/>
    </source>
</evidence>
<dbReference type="InterPro" id="IPR050923">
    <property type="entry name" value="Cell_Proc_Reg/RNA_Proc"/>
</dbReference>
<evidence type="ECO:0000256" key="1">
    <source>
        <dbReference type="SAM" id="Phobius"/>
    </source>
</evidence>
<sequence>MQNIGILNTTLSLELFHIQTNTSLEFPANLSVIRIGKSNEQVPVDIDVSGLSNADVVSRLHAEIHLEGNNYYIEDLGSTNGTYVNNTKLISKTRYQLNLGDKIDLGQESKVTFIFQQKQHKPNIFYPGNPTAIQQENAENGKSNQIDRPSKFVGLALMVAGIIVFAANTQVGLFVRIPGVLLCIAGVVVLMQQRIKRNFGWILIALGIAVMVFTSNIFASVNFLAILVSSALLFAGYQLFSTGKVFNYSLRSLSGLLKNKK</sequence>
<dbReference type="EMBL" id="JAOWRF010000137">
    <property type="protein sequence ID" value="MCV3213669.1"/>
    <property type="molecule type" value="Genomic_DNA"/>
</dbReference>
<feature type="transmembrane region" description="Helical" evidence="1">
    <location>
        <begin position="198"/>
        <end position="217"/>
    </location>
</feature>
<evidence type="ECO:0000313" key="4">
    <source>
        <dbReference type="Proteomes" id="UP001526143"/>
    </source>
</evidence>
<dbReference type="PANTHER" id="PTHR23308">
    <property type="entry name" value="NUCLEAR INHIBITOR OF PROTEIN PHOSPHATASE-1"/>
    <property type="match status" value="1"/>
</dbReference>
<dbReference type="Pfam" id="PF22570">
    <property type="entry name" value="LiaF-TM"/>
    <property type="match status" value="1"/>
</dbReference>
<feature type="transmembrane region" description="Helical" evidence="1">
    <location>
        <begin position="152"/>
        <end position="167"/>
    </location>
</feature>